<dbReference type="EMBL" id="CP031388">
    <property type="protein sequence ID" value="QPH04434.1"/>
    <property type="molecule type" value="Genomic_DNA"/>
</dbReference>
<feature type="region of interest" description="Disordered" evidence="1">
    <location>
        <begin position="32"/>
        <end position="83"/>
    </location>
</feature>
<dbReference type="OrthoDB" id="3595619at2759"/>
<feature type="signal peptide" evidence="2">
    <location>
        <begin position="1"/>
        <end position="29"/>
    </location>
</feature>
<evidence type="ECO:0000256" key="2">
    <source>
        <dbReference type="SAM" id="SignalP"/>
    </source>
</evidence>
<dbReference type="Proteomes" id="UP000594364">
    <property type="component" value="Chromosome 4"/>
</dbReference>
<reference evidence="3 4" key="1">
    <citation type="journal article" date="2018" name="PLoS Genet.">
        <title>Repeat elements organise 3D genome structure and mediate transcription in the filamentous fungus Epichloe festucae.</title>
        <authorList>
            <person name="Winter D.J."/>
            <person name="Ganley A.R.D."/>
            <person name="Young C.A."/>
            <person name="Liachko I."/>
            <person name="Schardl C.L."/>
            <person name="Dupont P.Y."/>
            <person name="Berry D."/>
            <person name="Ram A."/>
            <person name="Scott B."/>
            <person name="Cox M.P."/>
        </authorList>
    </citation>
    <scope>NUCLEOTIDE SEQUENCE [LARGE SCALE GENOMIC DNA]</scope>
    <source>
        <strain evidence="3 4">Fl1</strain>
    </source>
</reference>
<gene>
    <name evidence="3" type="ORF">C2857_001430</name>
</gene>
<keyword evidence="4" id="KW-1185">Reference proteome</keyword>
<evidence type="ECO:0000313" key="3">
    <source>
        <dbReference type="EMBL" id="QPH04434.1"/>
    </source>
</evidence>
<evidence type="ECO:0008006" key="5">
    <source>
        <dbReference type="Google" id="ProtNLM"/>
    </source>
</evidence>
<sequence length="481" mass="54016">MRGSISAPPEPSGLWFSAMMVCLTPFGSCFEPESPDGNEKHPSMIVNNQPAFHPRPVGRSESEYQDSDRKKTQGLTRQSFASSRTSFTRRSRFWSDSSSRRPLISAPSGFRHVQSGSFRFEFDMRSSRVQSASRPCQSASDDFVTREKKYVHPLELGIYLPDHRISPILPHFEFPSIITPPPPAYCAERSEQDHLLSRQRSHSSTSFHIPRRQLVGSPSTTQDGVLRPRIPAKSKYRARAYTAPEVDTIRERVASALIEVEYLQKQIDDAVERQNLYASIWPSISHSMAHTMPNLEPMPSIPALPPEAPSFAERLNADMQRPQNASCQRILVHEDIHEGKKAGKSRITQTCDDGPLPPPLPLVFRPPLRKKKSFSAVSTWLFPGQETAKNASFESITNKPKPVKGNNGFYQIVTGPSGRRSYESFDSISTWHTEDEDRTVPRTWSLGSTPVQNQDEQPLERTATFGKNDARLGKPHVGVAI</sequence>
<proteinExistence type="predicted"/>
<accession>A0A7S9KUA0</accession>
<protein>
    <recommendedName>
        <fullName evidence="5">Acid phosphatase-like protein</fullName>
    </recommendedName>
</protein>
<feature type="chain" id="PRO_5034128705" description="Acid phosphatase-like protein" evidence="2">
    <location>
        <begin position="30"/>
        <end position="481"/>
    </location>
</feature>
<evidence type="ECO:0000313" key="4">
    <source>
        <dbReference type="Proteomes" id="UP000594364"/>
    </source>
</evidence>
<feature type="compositionally biased region" description="Basic and acidic residues" evidence="1">
    <location>
        <begin position="58"/>
        <end position="71"/>
    </location>
</feature>
<organism evidence="3 4">
    <name type="scientific">Epichloe festucae (strain Fl1)</name>
    <dbReference type="NCBI Taxonomy" id="877507"/>
    <lineage>
        <taxon>Eukaryota</taxon>
        <taxon>Fungi</taxon>
        <taxon>Dikarya</taxon>
        <taxon>Ascomycota</taxon>
        <taxon>Pezizomycotina</taxon>
        <taxon>Sordariomycetes</taxon>
        <taxon>Hypocreomycetidae</taxon>
        <taxon>Hypocreales</taxon>
        <taxon>Clavicipitaceae</taxon>
        <taxon>Epichloe</taxon>
    </lineage>
</organism>
<name>A0A7S9KUA0_EPIFF</name>
<keyword evidence="2" id="KW-0732">Signal</keyword>
<evidence type="ECO:0000256" key="1">
    <source>
        <dbReference type="SAM" id="MobiDB-lite"/>
    </source>
</evidence>
<dbReference type="AlphaFoldDB" id="A0A7S9KUA0"/>